<dbReference type="AlphaFoldDB" id="A0A316URU4"/>
<evidence type="ECO:0000259" key="5">
    <source>
        <dbReference type="SMART" id="SM01010"/>
    </source>
</evidence>
<name>A0A316URU4_9BASI</name>
<feature type="compositionally biased region" description="Low complexity" evidence="4">
    <location>
        <begin position="121"/>
        <end position="144"/>
    </location>
</feature>
<feature type="region of interest" description="Disordered" evidence="4">
    <location>
        <begin position="504"/>
        <end position="549"/>
    </location>
</feature>
<dbReference type="PANTHER" id="PTHR10343:SF84">
    <property type="entry name" value="5'-AMP-ACTIVATED PROTEIN KINASE SUBUNIT BETA-1"/>
    <property type="match status" value="1"/>
</dbReference>
<feature type="compositionally biased region" description="Gly residues" evidence="4">
    <location>
        <begin position="822"/>
        <end position="834"/>
    </location>
</feature>
<comment type="similarity">
    <text evidence="2">Belongs to the 5'-AMP-activated protein kinase beta subunit family.</text>
</comment>
<protein>
    <submittedName>
        <fullName evidence="6">AMPKBI-domain-containing protein</fullName>
    </submittedName>
</protein>
<dbReference type="Pfam" id="PF04739">
    <property type="entry name" value="AMPKBI"/>
    <property type="match status" value="1"/>
</dbReference>
<dbReference type="SUPFAM" id="SSF81296">
    <property type="entry name" value="E set domains"/>
    <property type="match status" value="1"/>
</dbReference>
<feature type="domain" description="Association with the SNF1 complex (ASC)" evidence="5">
    <location>
        <begin position="897"/>
        <end position="1021"/>
    </location>
</feature>
<dbReference type="SMART" id="SM01010">
    <property type="entry name" value="AMPKBI"/>
    <property type="match status" value="1"/>
</dbReference>
<dbReference type="GO" id="GO:0031588">
    <property type="term" value="C:nucleotide-activated protein kinase complex"/>
    <property type="evidence" value="ECO:0007669"/>
    <property type="project" value="TreeGrafter"/>
</dbReference>
<feature type="compositionally biased region" description="Polar residues" evidence="4">
    <location>
        <begin position="573"/>
        <end position="584"/>
    </location>
</feature>
<dbReference type="OrthoDB" id="531008at2759"/>
<proteinExistence type="inferred from homology"/>
<evidence type="ECO:0000256" key="2">
    <source>
        <dbReference type="ARBA" id="ARBA00010926"/>
    </source>
</evidence>
<dbReference type="SUPFAM" id="SSF160219">
    <property type="entry name" value="AMPKBI-like"/>
    <property type="match status" value="1"/>
</dbReference>
<feature type="region of interest" description="Disordered" evidence="4">
    <location>
        <begin position="1"/>
        <end position="378"/>
    </location>
</feature>
<evidence type="ECO:0000313" key="6">
    <source>
        <dbReference type="EMBL" id="PWN27041.1"/>
    </source>
</evidence>
<dbReference type="GeneID" id="37025623"/>
<feature type="region of interest" description="Disordered" evidence="4">
    <location>
        <begin position="685"/>
        <end position="714"/>
    </location>
</feature>
<feature type="compositionally biased region" description="Low complexity" evidence="4">
    <location>
        <begin position="178"/>
        <end position="189"/>
    </location>
</feature>
<dbReference type="EMBL" id="KZ819669">
    <property type="protein sequence ID" value="PWN27041.1"/>
    <property type="molecule type" value="Genomic_DNA"/>
</dbReference>
<sequence>MGNTASNESGGGQGGGGSSSLNPLSRPRSHGGAASHPATPGRASPSWSRHGSVRRGASTARSSSYMRDSGAVSQDSSLLPQSSSSAAGRARSRSGSLSTPSVSSQAPRERSATATGSPTLSKPARAASGSAASSSSTTPANRPPAVKRPSAKGKNLDIIDVDDDAPSATTSRPPPSLSPTLLSTAAFSTQGIISPNPSPSIATDSRHASGTTSYVTQDALGLATLDEQSTPTGGAPGGNASGSRGAFGKGIATAILPGSMRSDTTSPTSFDGDTTTTADSSAISSIATASEGYSSRSGSVSGPSTAESQARSGPMTAAFPSYLKIPTLIPSKQQQPTLPPTSSSPSAPSSPTGSAPGSGHVTPNSSGWSAAAGTAKAPSAVLNTEEVVLAPGSASRVSSPVSEDVPLPEQPATPTAAPIAKDAADAADETNEAGSQEREEGGEEELVKGSASLSRTPTPTQKSHAAKALTPARAPSSGSDAPAWLPTTEDFAAAAQRQRVHIATGLASGATTPVMPIPPGLTSAPPSAGMPMVSSSAGGSSHGLQSMDDNSTAKRLADLSIDVPAATAAPSIPLSSGQKTPTGNTGSGGGMTASDSTSSNTTATGPTAAVAAPAGSATPKSRQQAQSQAQQAPPHLTPYYFRNARGPVSLMPIVLTWRGGGREVFVTGTFANEWRSKILLKKTAAGHGASSSTPGAHQPTRRSAGAHRSEEHSVVLHLPPGTHRMKFIVDDRWRVSRELPTATDGDGNLVNYLEIPNVGPAHSGPLSAPGEDLVDVEAARERERRRERDVERIREAQKRRPGSAGRGSSDGRDTAALTAASGPGGSSGGSGGSGTTLSSQQAQLSNKEASAASDSAAAQLHHESRRRAVLDLQEEARRAELVRNGNLEDVFGLDDEALRAAETWVQEVPEGVLRAQQAEEAYRDAIEANEGGGADQPDSSNLPLPPSLPRQLEKVILNSSPANPALAPPGGLVDDNSILPAPNHVVLNHLTASAIKGGVLAVGTTTRYKRKYVTTVFYRPVQA</sequence>
<feature type="compositionally biased region" description="Low complexity" evidence="4">
    <location>
        <begin position="835"/>
        <end position="858"/>
    </location>
</feature>
<dbReference type="RefSeq" id="XP_025361653.1">
    <property type="nucleotide sequence ID" value="XM_025503800.1"/>
</dbReference>
<dbReference type="InterPro" id="IPR014756">
    <property type="entry name" value="Ig_E-set"/>
</dbReference>
<dbReference type="GO" id="GO:0005634">
    <property type="term" value="C:nucleus"/>
    <property type="evidence" value="ECO:0007669"/>
    <property type="project" value="TreeGrafter"/>
</dbReference>
<dbReference type="GO" id="GO:0005737">
    <property type="term" value="C:cytoplasm"/>
    <property type="evidence" value="ECO:0007669"/>
    <property type="project" value="UniProtKB-SubCell"/>
</dbReference>
<evidence type="ECO:0000256" key="4">
    <source>
        <dbReference type="SAM" id="MobiDB-lite"/>
    </source>
</evidence>
<evidence type="ECO:0000256" key="1">
    <source>
        <dbReference type="ARBA" id="ARBA00004496"/>
    </source>
</evidence>
<dbReference type="InterPro" id="IPR006828">
    <property type="entry name" value="ASC_dom"/>
</dbReference>
<gene>
    <name evidence="6" type="ORF">BDZ90DRAFT_184211</name>
</gene>
<feature type="compositionally biased region" description="Polar residues" evidence="4">
    <location>
        <begin position="533"/>
        <end position="549"/>
    </location>
</feature>
<feature type="compositionally biased region" description="Gly residues" evidence="4">
    <location>
        <begin position="234"/>
        <end position="248"/>
    </location>
</feature>
<feature type="region of interest" description="Disordered" evidence="4">
    <location>
        <begin position="929"/>
        <end position="948"/>
    </location>
</feature>
<dbReference type="Gene3D" id="6.20.250.60">
    <property type="match status" value="1"/>
</dbReference>
<feature type="compositionally biased region" description="Low complexity" evidence="4">
    <location>
        <begin position="262"/>
        <end position="304"/>
    </location>
</feature>
<feature type="compositionally biased region" description="Polar residues" evidence="4">
    <location>
        <begin position="190"/>
        <end position="216"/>
    </location>
</feature>
<accession>A0A316URU4</accession>
<keyword evidence="7" id="KW-1185">Reference proteome</keyword>
<dbReference type="InterPro" id="IPR037256">
    <property type="entry name" value="ASC_dom_sf"/>
</dbReference>
<dbReference type="Gene3D" id="2.60.40.10">
    <property type="entry name" value="Immunoglobulins"/>
    <property type="match status" value="1"/>
</dbReference>
<dbReference type="GO" id="GO:0019901">
    <property type="term" value="F:protein kinase binding"/>
    <property type="evidence" value="ECO:0007669"/>
    <property type="project" value="TreeGrafter"/>
</dbReference>
<keyword evidence="3" id="KW-0963">Cytoplasm</keyword>
<dbReference type="InterPro" id="IPR050827">
    <property type="entry name" value="CRP1_MDG1_kinase"/>
</dbReference>
<dbReference type="GO" id="GO:0007165">
    <property type="term" value="P:signal transduction"/>
    <property type="evidence" value="ECO:0007669"/>
    <property type="project" value="UniProtKB-ARBA"/>
</dbReference>
<dbReference type="CDD" id="cd02859">
    <property type="entry name" value="E_set_AMPKbeta_like_N"/>
    <property type="match status" value="1"/>
</dbReference>
<comment type="subcellular location">
    <subcellularLocation>
        <location evidence="1">Cytoplasm</location>
    </subcellularLocation>
</comment>
<feature type="compositionally biased region" description="Gly residues" evidence="4">
    <location>
        <begin position="9"/>
        <end position="18"/>
    </location>
</feature>
<organism evidence="6 7">
    <name type="scientific">Jaminaea rosea</name>
    <dbReference type="NCBI Taxonomy" id="1569628"/>
    <lineage>
        <taxon>Eukaryota</taxon>
        <taxon>Fungi</taxon>
        <taxon>Dikarya</taxon>
        <taxon>Basidiomycota</taxon>
        <taxon>Ustilaginomycotina</taxon>
        <taxon>Exobasidiomycetes</taxon>
        <taxon>Microstromatales</taxon>
        <taxon>Microstromatales incertae sedis</taxon>
        <taxon>Jaminaea</taxon>
    </lineage>
</organism>
<feature type="compositionally biased region" description="Basic and acidic residues" evidence="4">
    <location>
        <begin position="780"/>
        <end position="798"/>
    </location>
</feature>
<feature type="compositionally biased region" description="Low complexity" evidence="4">
    <location>
        <begin position="330"/>
        <end position="378"/>
    </location>
</feature>
<dbReference type="FunFam" id="2.60.40.10:FF:000562">
    <property type="entry name" value="Snf1 kinase complex beta-subunit Gal83"/>
    <property type="match status" value="1"/>
</dbReference>
<evidence type="ECO:0000313" key="7">
    <source>
        <dbReference type="Proteomes" id="UP000245884"/>
    </source>
</evidence>
<reference evidence="6 7" key="1">
    <citation type="journal article" date="2018" name="Mol. Biol. Evol.">
        <title>Broad Genomic Sampling Reveals a Smut Pathogenic Ancestry of the Fungal Clade Ustilaginomycotina.</title>
        <authorList>
            <person name="Kijpornyongpan T."/>
            <person name="Mondo S.J."/>
            <person name="Barry K."/>
            <person name="Sandor L."/>
            <person name="Lee J."/>
            <person name="Lipzen A."/>
            <person name="Pangilinan J."/>
            <person name="LaButti K."/>
            <person name="Hainaut M."/>
            <person name="Henrissat B."/>
            <person name="Grigoriev I.V."/>
            <person name="Spatafora J.W."/>
            <person name="Aime M.C."/>
        </authorList>
    </citation>
    <scope>NUCLEOTIDE SEQUENCE [LARGE SCALE GENOMIC DNA]</scope>
    <source>
        <strain evidence="6 7">MCA 5214</strain>
    </source>
</reference>
<dbReference type="Proteomes" id="UP000245884">
    <property type="component" value="Unassembled WGS sequence"/>
</dbReference>
<feature type="region of interest" description="Disordered" evidence="4">
    <location>
        <begin position="780"/>
        <end position="862"/>
    </location>
</feature>
<dbReference type="Pfam" id="PF16561">
    <property type="entry name" value="AMPK1_CBM"/>
    <property type="match status" value="1"/>
</dbReference>
<feature type="compositionally biased region" description="Low complexity" evidence="4">
    <location>
        <begin position="73"/>
        <end position="96"/>
    </location>
</feature>
<dbReference type="InterPro" id="IPR013783">
    <property type="entry name" value="Ig-like_fold"/>
</dbReference>
<feature type="compositionally biased region" description="Polar residues" evidence="4">
    <location>
        <begin position="451"/>
        <end position="463"/>
    </location>
</feature>
<dbReference type="STRING" id="1569628.A0A316URU4"/>
<feature type="compositionally biased region" description="Polar residues" evidence="4">
    <location>
        <begin position="97"/>
        <end position="120"/>
    </location>
</feature>
<feature type="region of interest" description="Disordered" evidence="4">
    <location>
        <begin position="392"/>
        <end position="492"/>
    </location>
</feature>
<feature type="compositionally biased region" description="Low complexity" evidence="4">
    <location>
        <begin position="410"/>
        <end position="421"/>
    </location>
</feature>
<dbReference type="InterPro" id="IPR032640">
    <property type="entry name" value="AMPK1_CBM"/>
</dbReference>
<evidence type="ECO:0000256" key="3">
    <source>
        <dbReference type="ARBA" id="ARBA00022490"/>
    </source>
</evidence>
<feature type="compositionally biased region" description="Low complexity" evidence="4">
    <location>
        <begin position="592"/>
        <end position="632"/>
    </location>
</feature>
<feature type="region of interest" description="Disordered" evidence="4">
    <location>
        <begin position="569"/>
        <end position="640"/>
    </location>
</feature>
<dbReference type="PANTHER" id="PTHR10343">
    <property type="entry name" value="5'-AMP-ACTIVATED PROTEIN KINASE , BETA SUBUNIT"/>
    <property type="match status" value="1"/>
</dbReference>